<dbReference type="Proteomes" id="UP000789831">
    <property type="component" value="Unassembled WGS sequence"/>
</dbReference>
<comment type="caution">
    <text evidence="1">The sequence shown here is derived from an EMBL/GenBank/DDBJ whole genome shotgun (WGS) entry which is preliminary data.</text>
</comment>
<reference evidence="1" key="1">
    <citation type="submission" date="2021-06" db="EMBL/GenBank/DDBJ databases">
        <authorList>
            <person name="Kallberg Y."/>
            <person name="Tangrot J."/>
            <person name="Rosling A."/>
        </authorList>
    </citation>
    <scope>NUCLEOTIDE SEQUENCE</scope>
    <source>
        <strain evidence="1">MT106</strain>
    </source>
</reference>
<dbReference type="OrthoDB" id="2442959at2759"/>
<dbReference type="AlphaFoldDB" id="A0A9N9HTC3"/>
<gene>
    <name evidence="1" type="ORF">AGERDE_LOCUS13681</name>
</gene>
<feature type="non-terminal residue" evidence="1">
    <location>
        <position position="1"/>
    </location>
</feature>
<protein>
    <submittedName>
        <fullName evidence="1">11742_t:CDS:1</fullName>
    </submittedName>
</protein>
<proteinExistence type="predicted"/>
<keyword evidence="2" id="KW-1185">Reference proteome</keyword>
<name>A0A9N9HTC3_9GLOM</name>
<evidence type="ECO:0000313" key="2">
    <source>
        <dbReference type="Proteomes" id="UP000789831"/>
    </source>
</evidence>
<organism evidence="1 2">
    <name type="scientific">Ambispora gerdemannii</name>
    <dbReference type="NCBI Taxonomy" id="144530"/>
    <lineage>
        <taxon>Eukaryota</taxon>
        <taxon>Fungi</taxon>
        <taxon>Fungi incertae sedis</taxon>
        <taxon>Mucoromycota</taxon>
        <taxon>Glomeromycotina</taxon>
        <taxon>Glomeromycetes</taxon>
        <taxon>Archaeosporales</taxon>
        <taxon>Ambisporaceae</taxon>
        <taxon>Ambispora</taxon>
    </lineage>
</organism>
<sequence length="57" mass="6385">MYEGIDVKVKFEGKELDSDLNTIGDYFDGQPTAKHIHIIVEPPSPATTEKRKLPTIT</sequence>
<accession>A0A9N9HTC3</accession>
<dbReference type="EMBL" id="CAJVPL010019317">
    <property type="protein sequence ID" value="CAG8704741.1"/>
    <property type="molecule type" value="Genomic_DNA"/>
</dbReference>
<evidence type="ECO:0000313" key="1">
    <source>
        <dbReference type="EMBL" id="CAG8704741.1"/>
    </source>
</evidence>